<feature type="domain" description="Pyrroloquinoline quinone-dependent pyranose dehydrogenase beta-propeller" evidence="2">
    <location>
        <begin position="299"/>
        <end position="407"/>
    </location>
</feature>
<evidence type="ECO:0000256" key="1">
    <source>
        <dbReference type="SAM" id="MobiDB-lite"/>
    </source>
</evidence>
<dbReference type="Proteomes" id="UP001589865">
    <property type="component" value="Unassembled WGS sequence"/>
</dbReference>
<keyword evidence="4" id="KW-1185">Reference proteome</keyword>
<sequence>MARRRDVILGLAGGLATGRALAQSGPGDLPGMGPQPELPPPNTTHRVVNRSHGGGWPRGRVPKAPPGFTVTAFAEGLDNPRWVTPLPGGDVLVAEAPAANRVSLLRAPGPDGRSRGRVTILEGLNRPFGMALMGRTLFVADTDALLRFPWNDGNRITARGETLLRLPAGGYNNHWTRNILPARDGRSLFLTVGSGSNAAEHGLDNEIRRANILHVGLDGSGEQIFAAGLRNPVGLDWEPSSGALWTVVNERDNIGDDLVPDYLTRVQEGGFYGWPFSYFGQNPDPRLQGQRPDLVARAIVPDYALGPHTASLGLAFSTGRLFPDAYRGGAFIGQRGSWNRSAFSGYRVLYLPFRDSRPAGMAQDFLTGFMADPETGQTYGRPVGVAVDAAGALLVADDVSDTVWRVTPT</sequence>
<dbReference type="InterPro" id="IPR054539">
    <property type="entry name" value="Beta-prop_PDH"/>
</dbReference>
<gene>
    <name evidence="3" type="ORF">ACFFGY_19220</name>
</gene>
<dbReference type="InterPro" id="IPR011042">
    <property type="entry name" value="6-blade_b-propeller_TolB-like"/>
</dbReference>
<evidence type="ECO:0000313" key="4">
    <source>
        <dbReference type="Proteomes" id="UP001589865"/>
    </source>
</evidence>
<name>A0ABV6JXC3_9PROT</name>
<protein>
    <submittedName>
        <fullName evidence="3">PQQ-dependent sugar dehydrogenase</fullName>
    </submittedName>
</protein>
<evidence type="ECO:0000313" key="3">
    <source>
        <dbReference type="EMBL" id="MFC0410389.1"/>
    </source>
</evidence>
<dbReference type="PANTHER" id="PTHR19328">
    <property type="entry name" value="HEDGEHOG-INTERACTING PROTEIN"/>
    <property type="match status" value="1"/>
</dbReference>
<feature type="domain" description="Pyrroloquinoline quinone-dependent pyranose dehydrogenase beta-propeller" evidence="2">
    <location>
        <begin position="63"/>
        <end position="254"/>
    </location>
</feature>
<dbReference type="Pfam" id="PF22807">
    <property type="entry name" value="TrAA12"/>
    <property type="match status" value="2"/>
</dbReference>
<dbReference type="RefSeq" id="WP_377046141.1">
    <property type="nucleotide sequence ID" value="NZ_JBHLUN010000015.1"/>
</dbReference>
<accession>A0ABV6JXC3</accession>
<dbReference type="EMBL" id="JBHLUN010000015">
    <property type="protein sequence ID" value="MFC0410389.1"/>
    <property type="molecule type" value="Genomic_DNA"/>
</dbReference>
<reference evidence="3 4" key="1">
    <citation type="submission" date="2024-09" db="EMBL/GenBank/DDBJ databases">
        <authorList>
            <person name="Sun Q."/>
            <person name="Mori K."/>
        </authorList>
    </citation>
    <scope>NUCLEOTIDE SEQUENCE [LARGE SCALE GENOMIC DNA]</scope>
    <source>
        <strain evidence="3 4">TBRC 5777</strain>
    </source>
</reference>
<dbReference type="Gene3D" id="2.120.10.30">
    <property type="entry name" value="TolB, C-terminal domain"/>
    <property type="match status" value="1"/>
</dbReference>
<organism evidence="3 4">
    <name type="scientific">Roseomonas elaeocarpi</name>
    <dbReference type="NCBI Taxonomy" id="907779"/>
    <lineage>
        <taxon>Bacteria</taxon>
        <taxon>Pseudomonadati</taxon>
        <taxon>Pseudomonadota</taxon>
        <taxon>Alphaproteobacteria</taxon>
        <taxon>Acetobacterales</taxon>
        <taxon>Roseomonadaceae</taxon>
        <taxon>Roseomonas</taxon>
    </lineage>
</organism>
<proteinExistence type="predicted"/>
<evidence type="ECO:0000259" key="2">
    <source>
        <dbReference type="Pfam" id="PF22807"/>
    </source>
</evidence>
<feature type="region of interest" description="Disordered" evidence="1">
    <location>
        <begin position="21"/>
        <end position="44"/>
    </location>
</feature>
<dbReference type="SUPFAM" id="SSF50952">
    <property type="entry name" value="Soluble quinoprotein glucose dehydrogenase"/>
    <property type="match status" value="1"/>
</dbReference>
<comment type="caution">
    <text evidence="3">The sequence shown here is derived from an EMBL/GenBank/DDBJ whole genome shotgun (WGS) entry which is preliminary data.</text>
</comment>
<dbReference type="PANTHER" id="PTHR19328:SF55">
    <property type="entry name" value="BLR6566 PROTEIN"/>
    <property type="match status" value="1"/>
</dbReference>
<dbReference type="InterPro" id="IPR011041">
    <property type="entry name" value="Quinoprot_gluc/sorb_DH_b-prop"/>
</dbReference>